<feature type="compositionally biased region" description="Low complexity" evidence="1">
    <location>
        <begin position="372"/>
        <end position="383"/>
    </location>
</feature>
<name>A0A016SPK1_9BILA</name>
<dbReference type="Pfam" id="PF24944">
    <property type="entry name" value="DUF7758"/>
    <property type="match status" value="1"/>
</dbReference>
<keyword evidence="4" id="KW-1185">Reference proteome</keyword>
<reference evidence="4" key="1">
    <citation type="journal article" date="2015" name="Nat. Genet.">
        <title>The genome and transcriptome of the zoonotic hookworm Ancylostoma ceylanicum identify infection-specific gene families.</title>
        <authorList>
            <person name="Schwarz E.M."/>
            <person name="Hu Y."/>
            <person name="Antoshechkin I."/>
            <person name="Miller M.M."/>
            <person name="Sternberg P.W."/>
            <person name="Aroian R.V."/>
        </authorList>
    </citation>
    <scope>NUCLEOTIDE SEQUENCE</scope>
    <source>
        <strain evidence="4">HY135</strain>
    </source>
</reference>
<proteinExistence type="predicted"/>
<evidence type="ECO:0000256" key="1">
    <source>
        <dbReference type="SAM" id="MobiDB-lite"/>
    </source>
</evidence>
<feature type="compositionally biased region" description="Basic and acidic residues" evidence="1">
    <location>
        <begin position="312"/>
        <end position="358"/>
    </location>
</feature>
<dbReference type="AlphaFoldDB" id="A0A016SPK1"/>
<dbReference type="PANTHER" id="PTHR38624:SF2">
    <property type="entry name" value="BUB1 N-TERMINAL DOMAIN-CONTAINING PROTEIN"/>
    <property type="match status" value="1"/>
</dbReference>
<accession>A0A016SPK1</accession>
<dbReference type="EMBL" id="JARK01001532">
    <property type="protein sequence ID" value="EYB92254.1"/>
    <property type="molecule type" value="Genomic_DNA"/>
</dbReference>
<dbReference type="InterPro" id="IPR056660">
    <property type="entry name" value="DUF7758"/>
</dbReference>
<protein>
    <recommendedName>
        <fullName evidence="2">DUF7758 domain-containing protein</fullName>
    </recommendedName>
</protein>
<feature type="region of interest" description="Disordered" evidence="1">
    <location>
        <begin position="1"/>
        <end position="23"/>
    </location>
</feature>
<evidence type="ECO:0000313" key="4">
    <source>
        <dbReference type="Proteomes" id="UP000024635"/>
    </source>
</evidence>
<sequence length="451" mass="51885">MEEGHCCGHSVQPQSFQKAPSALTDSGPRQRLYVRETVVVPIEIEDMMLKSSYFHKRWRKVKSELLSVWLLKYKMCLSRLKKYLTFKDVAESQRRKSHAKLHPLPDRPIRRAASKLIRKPTNEIERLRRKGDNWTANDLFRFQYSDPEEGTTEERRELCYAWLERLQAISKKFCYLAWYEAAIYACYYRLAPIIVETEEKRKIWTDVKREYAQIFLMGRRIWRRPSHPSRLRVLYDMAMLCVRFGNVEDDPTSQQFRESLADADNFDHRVLDEVEFAKSVDKVTLLENFVIDQFYVNRRSSGSFRSSLRYKKSVERSPSRKSAVERSPSRKSAVERSPSRKSAMERSPSRKSAVERSPSRKSAAVDEQEVRPASSKEAASVEAKPAEPEIDTVGRSVNDLTLNSSAADDPSPTCDGAPAAQPGGVSRASSVRSVASPRLVHFSDDECVEQV</sequence>
<evidence type="ECO:0000259" key="2">
    <source>
        <dbReference type="Pfam" id="PF24944"/>
    </source>
</evidence>
<gene>
    <name evidence="3" type="primary">Acey_s0196.g1538</name>
    <name evidence="3" type="synonym">Acey-Y41D4A.7</name>
    <name evidence="3" type="ORF">Y032_0196g1538</name>
</gene>
<feature type="compositionally biased region" description="Low complexity" evidence="1">
    <location>
        <begin position="422"/>
        <end position="433"/>
    </location>
</feature>
<comment type="caution">
    <text evidence="3">The sequence shown here is derived from an EMBL/GenBank/DDBJ whole genome shotgun (WGS) entry which is preliminary data.</text>
</comment>
<feature type="domain" description="DUF7758" evidence="2">
    <location>
        <begin position="120"/>
        <end position="245"/>
    </location>
</feature>
<organism evidence="3 4">
    <name type="scientific">Ancylostoma ceylanicum</name>
    <dbReference type="NCBI Taxonomy" id="53326"/>
    <lineage>
        <taxon>Eukaryota</taxon>
        <taxon>Metazoa</taxon>
        <taxon>Ecdysozoa</taxon>
        <taxon>Nematoda</taxon>
        <taxon>Chromadorea</taxon>
        <taxon>Rhabditida</taxon>
        <taxon>Rhabditina</taxon>
        <taxon>Rhabditomorpha</taxon>
        <taxon>Strongyloidea</taxon>
        <taxon>Ancylostomatidae</taxon>
        <taxon>Ancylostomatinae</taxon>
        <taxon>Ancylostoma</taxon>
    </lineage>
</organism>
<feature type="region of interest" description="Disordered" evidence="1">
    <location>
        <begin position="307"/>
        <end position="433"/>
    </location>
</feature>
<dbReference type="Proteomes" id="UP000024635">
    <property type="component" value="Unassembled WGS sequence"/>
</dbReference>
<dbReference type="OrthoDB" id="5840149at2759"/>
<evidence type="ECO:0000313" key="3">
    <source>
        <dbReference type="EMBL" id="EYB92254.1"/>
    </source>
</evidence>
<dbReference type="PANTHER" id="PTHR38624">
    <property type="entry name" value="PROTEIN CBG08397-RELATED"/>
    <property type="match status" value="1"/>
</dbReference>